<evidence type="ECO:0000256" key="6">
    <source>
        <dbReference type="ARBA" id="ARBA00022670"/>
    </source>
</evidence>
<comment type="catalytic activity">
    <reaction evidence="15">
        <text>[GlcNAc-(1-&gt;4)-Mur2Ac(oyl-L-Ala-gamma-D-Glu-L-Lys-D-Ala-D-Ala)](n)-di-trans,octa-cis-undecaprenyl diphosphate + beta-D-GlcNAc-(1-&gt;4)-Mur2Ac(oyl-L-Ala-gamma-D-Glu-L-Lys-D-Ala-D-Ala)-di-trans,octa-cis-undecaprenyl diphosphate = [GlcNAc-(1-&gt;4)-Mur2Ac(oyl-L-Ala-gamma-D-Glu-L-Lys-D-Ala-D-Ala)](n+1)-di-trans,octa-cis-undecaprenyl diphosphate + di-trans,octa-cis-undecaprenyl diphosphate + H(+)</text>
        <dbReference type="Rhea" id="RHEA:23708"/>
        <dbReference type="Rhea" id="RHEA-COMP:9602"/>
        <dbReference type="Rhea" id="RHEA-COMP:9603"/>
        <dbReference type="ChEBI" id="CHEBI:15378"/>
        <dbReference type="ChEBI" id="CHEBI:58405"/>
        <dbReference type="ChEBI" id="CHEBI:60033"/>
        <dbReference type="ChEBI" id="CHEBI:78435"/>
        <dbReference type="EC" id="2.4.99.28"/>
    </reaction>
</comment>
<dbReference type="SUPFAM" id="SSF53955">
    <property type="entry name" value="Lysozyme-like"/>
    <property type="match status" value="1"/>
</dbReference>
<keyword evidence="17" id="KW-1133">Transmembrane helix</keyword>
<evidence type="ECO:0000256" key="9">
    <source>
        <dbReference type="ARBA" id="ARBA00022801"/>
    </source>
</evidence>
<dbReference type="InterPro" id="IPR023346">
    <property type="entry name" value="Lysozyme-like_dom_sf"/>
</dbReference>
<evidence type="ECO:0000256" key="2">
    <source>
        <dbReference type="ARBA" id="ARBA00004401"/>
    </source>
</evidence>
<comment type="function">
    <text evidence="1">Cell wall formation. Synthesis of cross-linked peptidoglycan from the lipid intermediates. The enzyme has a penicillin-insensitive transglycosylase N-terminal domain (formation of linear glycan strands) and a penicillin-sensitive transpeptidase C-terminal domain (cross-linking of the peptide subunits).</text>
</comment>
<comment type="caution">
    <text evidence="20">The sequence shown here is derived from an EMBL/GenBank/DDBJ whole genome shotgun (WGS) entry which is preliminary data.</text>
</comment>
<evidence type="ECO:0000259" key="18">
    <source>
        <dbReference type="Pfam" id="PF00905"/>
    </source>
</evidence>
<keyword evidence="11" id="KW-0046">Antibiotic resistance</keyword>
<dbReference type="SUPFAM" id="SSF56601">
    <property type="entry name" value="beta-lactamase/transpeptidase-like"/>
    <property type="match status" value="1"/>
</dbReference>
<reference evidence="20 21" key="2">
    <citation type="submission" date="2007-09" db="EMBL/GenBank/DDBJ databases">
        <title>Draft genome sequence of Clostridium bolteae (ATCC BAA-613).</title>
        <authorList>
            <person name="Sudarsanam P."/>
            <person name="Ley R."/>
            <person name="Guruge J."/>
            <person name="Turnbaugh P.J."/>
            <person name="Mahowald M."/>
            <person name="Liep D."/>
            <person name="Gordon J."/>
        </authorList>
    </citation>
    <scope>NUCLEOTIDE SEQUENCE [LARGE SCALE GENOMIC DNA]</scope>
    <source>
        <strain evidence="21">ATCC BAA-613 / DSM 15670 / CCUG 46953 / JCM 12243 / WAL 16351</strain>
    </source>
</reference>
<dbReference type="InterPro" id="IPR036950">
    <property type="entry name" value="PBP_transglycosylase"/>
</dbReference>
<dbReference type="InterPro" id="IPR001460">
    <property type="entry name" value="PCN-bd_Tpept"/>
</dbReference>
<evidence type="ECO:0000256" key="14">
    <source>
        <dbReference type="ARBA" id="ARBA00044770"/>
    </source>
</evidence>
<evidence type="ECO:0000256" key="5">
    <source>
        <dbReference type="ARBA" id="ARBA00022645"/>
    </source>
</evidence>
<evidence type="ECO:0000256" key="16">
    <source>
        <dbReference type="SAM" id="MobiDB-lite"/>
    </source>
</evidence>
<organism evidence="20 21">
    <name type="scientific">Enterocloster bolteae (strain ATCC BAA-613 / DSM 15670 / CCUG 46953 / JCM 12243 / WAL 16351)</name>
    <name type="common">Clostridium bolteae</name>
    <dbReference type="NCBI Taxonomy" id="411902"/>
    <lineage>
        <taxon>Bacteria</taxon>
        <taxon>Bacillati</taxon>
        <taxon>Bacillota</taxon>
        <taxon>Clostridia</taxon>
        <taxon>Lachnospirales</taxon>
        <taxon>Lachnospiraceae</taxon>
        <taxon>Enterocloster</taxon>
    </lineage>
</organism>
<dbReference type="Pfam" id="PF00905">
    <property type="entry name" value="Transpeptidase"/>
    <property type="match status" value="1"/>
</dbReference>
<dbReference type="InterPro" id="IPR012338">
    <property type="entry name" value="Beta-lactam/transpept-like"/>
</dbReference>
<dbReference type="GO" id="GO:0008955">
    <property type="term" value="F:peptidoglycan glycosyltransferase activity"/>
    <property type="evidence" value="ECO:0007669"/>
    <property type="project" value="UniProtKB-EC"/>
</dbReference>
<keyword evidence="7" id="KW-0328">Glycosyltransferase</keyword>
<proteinExistence type="predicted"/>
<evidence type="ECO:0000313" key="21">
    <source>
        <dbReference type="Proteomes" id="UP000005396"/>
    </source>
</evidence>
<dbReference type="PANTHER" id="PTHR32282">
    <property type="entry name" value="BINDING PROTEIN TRANSPEPTIDASE, PUTATIVE-RELATED"/>
    <property type="match status" value="1"/>
</dbReference>
<dbReference type="AlphaFoldDB" id="A8RV07"/>
<dbReference type="EC" id="2.4.99.28" evidence="14"/>
<dbReference type="PANTHER" id="PTHR32282:SF33">
    <property type="entry name" value="PEPTIDOGLYCAN GLYCOSYLTRANSFERASE"/>
    <property type="match status" value="1"/>
</dbReference>
<feature type="domain" description="Penicillin-binding protein transpeptidase" evidence="18">
    <location>
        <begin position="488"/>
        <end position="746"/>
    </location>
</feature>
<dbReference type="GO" id="GO:0009002">
    <property type="term" value="F:serine-type D-Ala-D-Ala carboxypeptidase activity"/>
    <property type="evidence" value="ECO:0007669"/>
    <property type="project" value="UniProtKB-EC"/>
</dbReference>
<evidence type="ECO:0000256" key="10">
    <source>
        <dbReference type="ARBA" id="ARBA00022968"/>
    </source>
</evidence>
<dbReference type="Proteomes" id="UP000005396">
    <property type="component" value="Unassembled WGS sequence"/>
</dbReference>
<feature type="transmembrane region" description="Helical" evidence="17">
    <location>
        <begin position="66"/>
        <end position="93"/>
    </location>
</feature>
<keyword evidence="17" id="KW-0472">Membrane</keyword>
<dbReference type="EMBL" id="ABCC02000033">
    <property type="protein sequence ID" value="EDP16006.1"/>
    <property type="molecule type" value="Genomic_DNA"/>
</dbReference>
<keyword evidence="17" id="KW-0812">Transmembrane</keyword>
<dbReference type="InterPro" id="IPR001264">
    <property type="entry name" value="Glyco_trans_51"/>
</dbReference>
<keyword evidence="5" id="KW-0121">Carboxypeptidase</keyword>
<evidence type="ECO:0000259" key="19">
    <source>
        <dbReference type="Pfam" id="PF00912"/>
    </source>
</evidence>
<sequence length="937" mass="102649">MARAYLNLFNFTKLVYNLQDRYEGPQGGGFHSDYVRKGESMNYGKYEAERRLKSLHSKSGKYASRLLLNIFKALFVLFLFLAVVGASIGFGMVKGIIDNAPSVDILNIQPSRFATAVYDSAGNLTDTLVTSGSNREEATYEELPKDLINAFVSIEDSRFWSHNGIDIRSIARAVKGIVSDDYAGGGSTITQQLIKNNVFSGGMESGWGARIERKLQEQYLAVQLEKNSGMSKEDTKKLIITNYLNTINLGNNTLGVKVAAKRYFNKDVSDLTLSECTVLASITKNPSRLNPISGRENNAERRRIVLQYMYEQGYITKAQQEEALADDVYDRIQNVDTAAKGTNSHYSYFTDELIEQVISALMEKLDYTESQASNLLYSGGLQIYTTQDPALQAIVDEEINNPDNYSVAKYSVEYRLSITHADGTTEHYSEENLRTFRKSVLGDSSFEGLYASKEAVQDDIDQYKAWLLKDGDEIIGERQNLILQPQASFVLLDQHTGEVKALCGGRGEKTASLTLNRASNVYRQPGSAFKVITAFAPALDACGATLGTVYYDAPYTIGTKTFRNWWNSGYGFTGYSSIRDGIIYSMNIVAVRCLMETVTPQLGVEYAENMGITSLTKDDLGAATALGGITKGVSNLELTTAYASIANGGVYTKPRFFTKILDHNGKVLIDNEPETKQVLKDSTAFLLTDAMSESMKSNRKFTRPGVSINSTSTRAALTGMTAAGKSGTTTSNNDVWFVGYTPYYTAGIWGGCDNNQKLKHGGVNNGGTTFHKDIWRNIMNRVHEGLSDPGFAVPDSIETAEICRKSGKRAVSGVCNHDPRGNAVYTEYFAKGTAPTEVCDKHVEVTVCAESGMRPTPYCPTKTTRVCMTLPEGEEGATDDSVFAIPGYCTIHSDVSTIIPPNTGDSDNTGPTVTPIGPGYQSPQESTEGFGPGNRPY</sequence>
<protein>
    <recommendedName>
        <fullName evidence="4">Penicillin-binding protein 1A</fullName>
        <ecNumber evidence="14">2.4.99.28</ecNumber>
        <ecNumber evidence="3">3.4.16.4</ecNumber>
    </recommendedName>
</protein>
<feature type="compositionally biased region" description="Polar residues" evidence="16">
    <location>
        <begin position="899"/>
        <end position="912"/>
    </location>
</feature>
<comment type="catalytic activity">
    <reaction evidence="13">
        <text>Preferential cleavage: (Ac)2-L-Lys-D-Ala-|-D-Ala. Also transpeptidation of peptidyl-alanyl moieties that are N-acyl substituents of D-alanine.</text>
        <dbReference type="EC" id="3.4.16.4"/>
    </reaction>
</comment>
<dbReference type="GO" id="GO:0046677">
    <property type="term" value="P:response to antibiotic"/>
    <property type="evidence" value="ECO:0007669"/>
    <property type="project" value="UniProtKB-KW"/>
</dbReference>
<dbReference type="EC" id="3.4.16.4" evidence="3"/>
<evidence type="ECO:0000256" key="1">
    <source>
        <dbReference type="ARBA" id="ARBA00002624"/>
    </source>
</evidence>
<evidence type="ECO:0000256" key="13">
    <source>
        <dbReference type="ARBA" id="ARBA00034000"/>
    </source>
</evidence>
<dbReference type="GO" id="GO:0008658">
    <property type="term" value="F:penicillin binding"/>
    <property type="evidence" value="ECO:0007669"/>
    <property type="project" value="InterPro"/>
</dbReference>
<dbReference type="HOGENOM" id="CLU_006354_2_2_9"/>
<keyword evidence="10" id="KW-0735">Signal-anchor</keyword>
<accession>A8RV07</accession>
<evidence type="ECO:0000256" key="7">
    <source>
        <dbReference type="ARBA" id="ARBA00022676"/>
    </source>
</evidence>
<dbReference type="GO" id="GO:0006508">
    <property type="term" value="P:proteolysis"/>
    <property type="evidence" value="ECO:0007669"/>
    <property type="project" value="UniProtKB-KW"/>
</dbReference>
<evidence type="ECO:0000256" key="15">
    <source>
        <dbReference type="ARBA" id="ARBA00049902"/>
    </source>
</evidence>
<evidence type="ECO:0000256" key="17">
    <source>
        <dbReference type="SAM" id="Phobius"/>
    </source>
</evidence>
<evidence type="ECO:0000256" key="11">
    <source>
        <dbReference type="ARBA" id="ARBA00023251"/>
    </source>
</evidence>
<keyword evidence="6" id="KW-0645">Protease</keyword>
<dbReference type="InterPro" id="IPR050396">
    <property type="entry name" value="Glycosyltr_51/Transpeptidase"/>
</dbReference>
<gene>
    <name evidence="20" type="ORF">CLOBOL_04177</name>
</gene>
<dbReference type="eggNOG" id="COG5009">
    <property type="taxonomic scope" value="Bacteria"/>
</dbReference>
<name>A8RV07_ENTBW</name>
<reference evidence="20 21" key="1">
    <citation type="submission" date="2007-08" db="EMBL/GenBank/DDBJ databases">
        <authorList>
            <person name="Fulton L."/>
            <person name="Clifton S."/>
            <person name="Fulton B."/>
            <person name="Xu J."/>
            <person name="Minx P."/>
            <person name="Pepin K.H."/>
            <person name="Johnson M."/>
            <person name="Thiruvilangam P."/>
            <person name="Bhonagiri V."/>
            <person name="Nash W.E."/>
            <person name="Mardis E.R."/>
            <person name="Wilson R.K."/>
        </authorList>
    </citation>
    <scope>NUCLEOTIDE SEQUENCE [LARGE SCALE GENOMIC DNA]</scope>
    <source>
        <strain evidence="21">ATCC BAA-613 / DSM 15670 / CCUG 46953 / JCM 12243 / WAL 16351</strain>
    </source>
</reference>
<dbReference type="Gene3D" id="1.10.3810.10">
    <property type="entry name" value="Biosynthetic peptidoglycan transglycosylase-like"/>
    <property type="match status" value="1"/>
</dbReference>
<dbReference type="UniPathway" id="UPA00219"/>
<evidence type="ECO:0000256" key="3">
    <source>
        <dbReference type="ARBA" id="ARBA00012448"/>
    </source>
</evidence>
<feature type="region of interest" description="Disordered" evidence="16">
    <location>
        <begin position="899"/>
        <end position="937"/>
    </location>
</feature>
<keyword evidence="8" id="KW-0808">Transferase</keyword>
<keyword evidence="12" id="KW-0511">Multifunctional enzyme</keyword>
<dbReference type="PaxDb" id="411902-CLOBOL_04177"/>
<evidence type="ECO:0000256" key="12">
    <source>
        <dbReference type="ARBA" id="ARBA00023268"/>
    </source>
</evidence>
<feature type="domain" description="Glycosyl transferase family 51" evidence="19">
    <location>
        <begin position="127"/>
        <end position="309"/>
    </location>
</feature>
<dbReference type="Gene3D" id="3.40.710.10">
    <property type="entry name" value="DD-peptidase/beta-lactamase superfamily"/>
    <property type="match status" value="2"/>
</dbReference>
<evidence type="ECO:0000313" key="20">
    <source>
        <dbReference type="EMBL" id="EDP16006.1"/>
    </source>
</evidence>
<evidence type="ECO:0000256" key="8">
    <source>
        <dbReference type="ARBA" id="ARBA00022679"/>
    </source>
</evidence>
<dbReference type="GO" id="GO:0005886">
    <property type="term" value="C:plasma membrane"/>
    <property type="evidence" value="ECO:0007669"/>
    <property type="project" value="UniProtKB-SubCell"/>
</dbReference>
<dbReference type="Pfam" id="PF00912">
    <property type="entry name" value="Transgly"/>
    <property type="match status" value="1"/>
</dbReference>
<comment type="subcellular location">
    <subcellularLocation>
        <location evidence="2">Cell membrane</location>
        <topology evidence="2">Single-pass type II membrane protein</topology>
    </subcellularLocation>
</comment>
<keyword evidence="9" id="KW-0378">Hydrolase</keyword>
<dbReference type="GO" id="GO:0009252">
    <property type="term" value="P:peptidoglycan biosynthetic process"/>
    <property type="evidence" value="ECO:0007669"/>
    <property type="project" value="UniProtKB-UniPathway"/>
</dbReference>
<dbReference type="CAZy" id="GT51">
    <property type="family name" value="Glycosyltransferase Family 51"/>
</dbReference>
<evidence type="ECO:0000256" key="4">
    <source>
        <dbReference type="ARBA" id="ARBA00018638"/>
    </source>
</evidence>